<evidence type="ECO:0000256" key="1">
    <source>
        <dbReference type="SAM" id="MobiDB-lite"/>
    </source>
</evidence>
<evidence type="ECO:0000313" key="2">
    <source>
        <dbReference type="EMBL" id="ARQ71455.1"/>
    </source>
</evidence>
<protein>
    <submittedName>
        <fullName evidence="2">Uncharacterized protein</fullName>
    </submittedName>
</protein>
<feature type="region of interest" description="Disordered" evidence="1">
    <location>
        <begin position="1"/>
        <end position="58"/>
    </location>
</feature>
<proteinExistence type="predicted"/>
<organism evidence="2 3">
    <name type="scientific">Streptomyces marincola</name>
    <dbReference type="NCBI Taxonomy" id="2878388"/>
    <lineage>
        <taxon>Bacteria</taxon>
        <taxon>Bacillati</taxon>
        <taxon>Actinomycetota</taxon>
        <taxon>Actinomycetes</taxon>
        <taxon>Kitasatosporales</taxon>
        <taxon>Streptomycetaceae</taxon>
        <taxon>Streptomyces</taxon>
    </lineage>
</organism>
<gene>
    <name evidence="2" type="ORF">CAG99_23845</name>
</gene>
<dbReference type="Proteomes" id="UP000194218">
    <property type="component" value="Chromosome"/>
</dbReference>
<dbReference type="EMBL" id="CP021121">
    <property type="protein sequence ID" value="ARQ71455.1"/>
    <property type="molecule type" value="Genomic_DNA"/>
</dbReference>
<evidence type="ECO:0000313" key="3">
    <source>
        <dbReference type="Proteomes" id="UP000194218"/>
    </source>
</evidence>
<dbReference type="AlphaFoldDB" id="A0A1W7D382"/>
<feature type="compositionally biased region" description="Low complexity" evidence="1">
    <location>
        <begin position="7"/>
        <end position="24"/>
    </location>
</feature>
<dbReference type="OrthoDB" id="3873239at2"/>
<dbReference type="RefSeq" id="WP_086161297.1">
    <property type="nucleotide sequence ID" value="NZ_CP021121.1"/>
</dbReference>
<accession>A0A1W7D382</accession>
<dbReference type="KEGG" id="smao:CAG99_23845"/>
<reference evidence="2 3" key="1">
    <citation type="submission" date="2017-05" db="EMBL/GenBank/DDBJ databases">
        <title>Complete genome sequence of Streptomyces sp. SCSIO 03032 revealed the diverse biosynthetic pathways for its bioactive secondary metabolites.</title>
        <authorList>
            <person name="Ma L."/>
            <person name="Zhu Y."/>
            <person name="Zhang W."/>
            <person name="Zhang G."/>
            <person name="Tian X."/>
            <person name="Zhang S."/>
            <person name="Zhang C."/>
        </authorList>
    </citation>
    <scope>NUCLEOTIDE SEQUENCE [LARGE SCALE GENOMIC DNA]</scope>
    <source>
        <strain evidence="2 3">SCSIO 03032</strain>
    </source>
</reference>
<name>A0A1W7D382_9ACTN</name>
<sequence>MDPTQDAASSPAAPGPAEGRAAPPHASPSGEPAERAGADPATGEQDDGPRPLGIVVEPTGDAAVDARLARLADADGLAVAGHIEVYEDVHRGLRDTLAALDRPPVTPRS</sequence>
<keyword evidence="3" id="KW-1185">Reference proteome</keyword>